<sequence length="117" mass="13045">MPASAATAPAVLDHPQTLGNAERGEILFRGLPFVRLIRVIYRRQQFHRQQRAAGAINRLEGIQAPALPPVAPRFGAGIGQNRAPADRDQVGYHRYYRRGGEVKRCRCLFTQLIGRTA</sequence>
<accession>A0A939NJF1</accession>
<dbReference type="AlphaFoldDB" id="A0A939NJF1"/>
<protein>
    <submittedName>
        <fullName evidence="1">Uncharacterized protein</fullName>
    </submittedName>
</protein>
<evidence type="ECO:0000313" key="1">
    <source>
        <dbReference type="EMBL" id="MBO2006599.1"/>
    </source>
</evidence>
<proteinExistence type="predicted"/>
<comment type="caution">
    <text evidence="1">The sequence shown here is derived from an EMBL/GenBank/DDBJ whole genome shotgun (WGS) entry which is preliminary data.</text>
</comment>
<reference evidence="1" key="1">
    <citation type="submission" date="2021-03" db="EMBL/GenBank/DDBJ databases">
        <title>Molecular epidemiology and mechanisms of colistin and carbapenem resistance in Enterobacteriaceae from clinical isolates, the environment and porcine samples in Pretoria, South Africa.</title>
        <authorList>
            <person name="Bogoshi D."/>
            <person name="Mbelle N.M."/>
            <person name="Naidoo V."/>
            <person name="Osei Sekyere J."/>
        </authorList>
    </citation>
    <scope>NUCLEOTIDE SEQUENCE</scope>
    <source>
        <strain evidence="1">C080</strain>
    </source>
</reference>
<name>A0A939NJF1_SERMA</name>
<gene>
    <name evidence="1" type="ORF">J4732_02220</name>
</gene>
<organism evidence="1">
    <name type="scientific">Serratia marcescens</name>
    <dbReference type="NCBI Taxonomy" id="615"/>
    <lineage>
        <taxon>Bacteria</taxon>
        <taxon>Pseudomonadati</taxon>
        <taxon>Pseudomonadota</taxon>
        <taxon>Gammaproteobacteria</taxon>
        <taxon>Enterobacterales</taxon>
        <taxon>Yersiniaceae</taxon>
        <taxon>Serratia</taxon>
    </lineage>
</organism>
<dbReference type="EMBL" id="JAGETR010000011">
    <property type="protein sequence ID" value="MBO2006599.1"/>
    <property type="molecule type" value="Genomic_DNA"/>
</dbReference>